<accession>A0A1T5CND2</accession>
<reference evidence="3" key="1">
    <citation type="submission" date="2017-02" db="EMBL/GenBank/DDBJ databases">
        <authorList>
            <person name="Varghese N."/>
            <person name="Submissions S."/>
        </authorList>
    </citation>
    <scope>NUCLEOTIDE SEQUENCE [LARGE SCALE GENOMIC DNA]</scope>
    <source>
        <strain evidence="3">ATCC 35199</strain>
    </source>
</reference>
<dbReference type="Proteomes" id="UP000243406">
    <property type="component" value="Unassembled WGS sequence"/>
</dbReference>
<sequence length="54" mass="6094">MIEPIVFDIVLSTTELTELWQTASVYGSLICLSAFSTGFIINACFGYMHSIRFR</sequence>
<protein>
    <submittedName>
        <fullName evidence="2">Uncharacterized protein</fullName>
    </submittedName>
</protein>
<evidence type="ECO:0000313" key="3">
    <source>
        <dbReference type="Proteomes" id="UP000243406"/>
    </source>
</evidence>
<dbReference type="EMBL" id="FUYN01000005">
    <property type="protein sequence ID" value="SKB60947.1"/>
    <property type="molecule type" value="Genomic_DNA"/>
</dbReference>
<keyword evidence="1" id="KW-1133">Transmembrane helix</keyword>
<name>A0A1T5CND2_9FIRM</name>
<organism evidence="2 3">
    <name type="scientific">Acetoanaerobium noterae</name>
    <dbReference type="NCBI Taxonomy" id="745369"/>
    <lineage>
        <taxon>Bacteria</taxon>
        <taxon>Bacillati</taxon>
        <taxon>Bacillota</taxon>
        <taxon>Clostridia</taxon>
        <taxon>Peptostreptococcales</taxon>
        <taxon>Filifactoraceae</taxon>
        <taxon>Acetoanaerobium</taxon>
    </lineage>
</organism>
<keyword evidence="3" id="KW-1185">Reference proteome</keyword>
<feature type="transmembrane region" description="Helical" evidence="1">
    <location>
        <begin position="25"/>
        <end position="48"/>
    </location>
</feature>
<keyword evidence="1" id="KW-0472">Membrane</keyword>
<proteinExistence type="predicted"/>
<keyword evidence="1" id="KW-0812">Transmembrane</keyword>
<evidence type="ECO:0000256" key="1">
    <source>
        <dbReference type="SAM" id="Phobius"/>
    </source>
</evidence>
<dbReference type="AlphaFoldDB" id="A0A1T5CND2"/>
<evidence type="ECO:0000313" key="2">
    <source>
        <dbReference type="EMBL" id="SKB60947.1"/>
    </source>
</evidence>
<dbReference type="RefSeq" id="WP_159446463.1">
    <property type="nucleotide sequence ID" value="NZ_FUYN01000005.1"/>
</dbReference>
<gene>
    <name evidence="2" type="ORF">SAMN02745120_2295</name>
</gene>